<gene>
    <name evidence="1" type="ORF">EVOR1521_LOCUS30309</name>
</gene>
<name>A0AA36JQ66_9DINO</name>
<dbReference type="EMBL" id="CAUJNA010003752">
    <property type="protein sequence ID" value="CAJ1409134.1"/>
    <property type="molecule type" value="Genomic_DNA"/>
</dbReference>
<proteinExistence type="predicted"/>
<evidence type="ECO:0000313" key="1">
    <source>
        <dbReference type="EMBL" id="CAJ1409134.1"/>
    </source>
</evidence>
<organism evidence="1 2">
    <name type="scientific">Effrenium voratum</name>
    <dbReference type="NCBI Taxonomy" id="2562239"/>
    <lineage>
        <taxon>Eukaryota</taxon>
        <taxon>Sar</taxon>
        <taxon>Alveolata</taxon>
        <taxon>Dinophyceae</taxon>
        <taxon>Suessiales</taxon>
        <taxon>Symbiodiniaceae</taxon>
        <taxon>Effrenium</taxon>
    </lineage>
</organism>
<evidence type="ECO:0000313" key="2">
    <source>
        <dbReference type="Proteomes" id="UP001178507"/>
    </source>
</evidence>
<protein>
    <submittedName>
        <fullName evidence="1">Uncharacterized protein</fullName>
    </submittedName>
</protein>
<accession>A0AA36JQ66</accession>
<sequence length="75" mass="7961">LSPERDSLRAAALEVAGAAALWADSDKAAAETVLQEILDEAMSCKSGEGIGLWLFNATINRSRTPKAVFRLLAAM</sequence>
<keyword evidence="2" id="KW-1185">Reference proteome</keyword>
<comment type="caution">
    <text evidence="1">The sequence shown here is derived from an EMBL/GenBank/DDBJ whole genome shotgun (WGS) entry which is preliminary data.</text>
</comment>
<dbReference type="Proteomes" id="UP001178507">
    <property type="component" value="Unassembled WGS sequence"/>
</dbReference>
<dbReference type="AlphaFoldDB" id="A0AA36JQ66"/>
<reference evidence="1" key="1">
    <citation type="submission" date="2023-08" db="EMBL/GenBank/DDBJ databases">
        <authorList>
            <person name="Chen Y."/>
            <person name="Shah S."/>
            <person name="Dougan E. K."/>
            <person name="Thang M."/>
            <person name="Chan C."/>
        </authorList>
    </citation>
    <scope>NUCLEOTIDE SEQUENCE</scope>
</reference>
<feature type="non-terminal residue" evidence="1">
    <location>
        <position position="1"/>
    </location>
</feature>
<feature type="non-terminal residue" evidence="1">
    <location>
        <position position="75"/>
    </location>
</feature>